<organism evidence="1 2">
    <name type="scientific">Vibrio paucivorans</name>
    <dbReference type="NCBI Taxonomy" id="2829489"/>
    <lineage>
        <taxon>Bacteria</taxon>
        <taxon>Pseudomonadati</taxon>
        <taxon>Pseudomonadota</taxon>
        <taxon>Gammaproteobacteria</taxon>
        <taxon>Vibrionales</taxon>
        <taxon>Vibrionaceae</taxon>
        <taxon>Vibrio</taxon>
    </lineage>
</organism>
<dbReference type="RefSeq" id="WP_265686677.1">
    <property type="nucleotide sequence ID" value="NZ_JAKRRX010000013.1"/>
</dbReference>
<dbReference type="Gene3D" id="3.40.50.300">
    <property type="entry name" value="P-loop containing nucleotide triphosphate hydrolases"/>
    <property type="match status" value="1"/>
</dbReference>
<dbReference type="EMBL" id="JAKRRX010000013">
    <property type="protein sequence ID" value="MCW8332990.1"/>
    <property type="molecule type" value="Genomic_DNA"/>
</dbReference>
<dbReference type="InterPro" id="IPR050445">
    <property type="entry name" value="Bact_polysacc_biosynth/exp"/>
</dbReference>
<gene>
    <name evidence="1" type="ORF">MD483_03995</name>
</gene>
<dbReference type="PANTHER" id="PTHR32309:SF31">
    <property type="entry name" value="CAPSULAR EXOPOLYSACCHARIDE FAMILY"/>
    <property type="match status" value="1"/>
</dbReference>
<dbReference type="AlphaFoldDB" id="A0A9X3CCP1"/>
<protein>
    <submittedName>
        <fullName evidence="1">AAA family ATPase</fullName>
    </submittedName>
</protein>
<dbReference type="SUPFAM" id="SSF52540">
    <property type="entry name" value="P-loop containing nucleoside triphosphate hydrolases"/>
    <property type="match status" value="1"/>
</dbReference>
<reference evidence="1" key="1">
    <citation type="submission" date="2022-02" db="EMBL/GenBank/DDBJ databases">
        <title>Vibrio sp. nov., a new bacterium isolated from Bohai sea, China.</title>
        <authorList>
            <person name="Yuan Y."/>
        </authorList>
    </citation>
    <scope>NUCLEOTIDE SEQUENCE</scope>
    <source>
        <strain evidence="1">DBSS07</strain>
    </source>
</reference>
<sequence>MTIPATHAEIEQIYLAAELAGCRSLCITACQAGDGVTSIASALTERYLLAGHNTLLVDLNMFNPAFRTLELSESDDQSQTLWIEHKESHQLFTGVAIPNDRSTQLAYKDPALMAKAVTAWNQQYDRVIVDTSPLLQVNKGNIPAQSVASACEKTVLVVRGGVNTTSQLQAAAELLNCGNIELLGSVLNIKDQPSLSLEIIREIRRIPLPHRLRQKVESWFSRNEFLSQSA</sequence>
<accession>A0A9X3CCP1</accession>
<proteinExistence type="predicted"/>
<evidence type="ECO:0000313" key="2">
    <source>
        <dbReference type="Proteomes" id="UP001155586"/>
    </source>
</evidence>
<evidence type="ECO:0000313" key="1">
    <source>
        <dbReference type="EMBL" id="MCW8332990.1"/>
    </source>
</evidence>
<keyword evidence="2" id="KW-1185">Reference proteome</keyword>
<dbReference type="PANTHER" id="PTHR32309">
    <property type="entry name" value="TYROSINE-PROTEIN KINASE"/>
    <property type="match status" value="1"/>
</dbReference>
<comment type="caution">
    <text evidence="1">The sequence shown here is derived from an EMBL/GenBank/DDBJ whole genome shotgun (WGS) entry which is preliminary data.</text>
</comment>
<name>A0A9X3CCP1_9VIBR</name>
<dbReference type="Proteomes" id="UP001155586">
    <property type="component" value="Unassembled WGS sequence"/>
</dbReference>
<dbReference type="InterPro" id="IPR027417">
    <property type="entry name" value="P-loop_NTPase"/>
</dbReference>
<dbReference type="Pfam" id="PF13500">
    <property type="entry name" value="AAA_26"/>
    <property type="match status" value="1"/>
</dbReference>